<dbReference type="SUPFAM" id="SSF49899">
    <property type="entry name" value="Concanavalin A-like lectins/glucanases"/>
    <property type="match status" value="1"/>
</dbReference>
<feature type="active site" description="Proton acceptor" evidence="1">
    <location>
        <position position="194"/>
    </location>
</feature>
<dbReference type="GO" id="GO:0006508">
    <property type="term" value="P:proteolysis"/>
    <property type="evidence" value="ECO:0007669"/>
    <property type="project" value="InterPro"/>
</dbReference>
<keyword evidence="2" id="KW-0732">Signal</keyword>
<sequence>MIFGSLLTAILLTTAAFAAPEGAIAHRSHRSASRQSNPVQRLSGNTSLTAATNASNVAYTGTWAGAVWNSYLPVTGTFTVPTPSAPNGEAAVWVGIDGYTCTEAAILQTGIDMYYNNGAITYDSWYEWYPDYPHFYSSPIAIRAGDIIRLTVTASSTTSGTTLIENLTTGQSESQSLSYPSYPLCEQNAEWIVEDSSLAPFCNFGTVTFSSASAYLHSGKIISPSGAVQVNMYQNGKILTSVSGSDMVTVKYVP</sequence>
<protein>
    <submittedName>
        <fullName evidence="3">Uncharacterized protein</fullName>
    </submittedName>
</protein>
<dbReference type="InterPro" id="IPR038656">
    <property type="entry name" value="Peptidase_G1_sf"/>
</dbReference>
<reference evidence="3 4" key="1">
    <citation type="submission" date="2014-04" db="EMBL/GenBank/DDBJ databases">
        <title>Evolutionary Origins and Diversification of the Mycorrhizal Mutualists.</title>
        <authorList>
            <consortium name="DOE Joint Genome Institute"/>
            <consortium name="Mycorrhizal Genomics Consortium"/>
            <person name="Kohler A."/>
            <person name="Kuo A."/>
            <person name="Nagy L.G."/>
            <person name="Floudas D."/>
            <person name="Copeland A."/>
            <person name="Barry K.W."/>
            <person name="Cichocki N."/>
            <person name="Veneault-Fourrey C."/>
            <person name="LaButti K."/>
            <person name="Lindquist E.A."/>
            <person name="Lipzen A."/>
            <person name="Lundell T."/>
            <person name="Morin E."/>
            <person name="Murat C."/>
            <person name="Riley R."/>
            <person name="Ohm R."/>
            <person name="Sun H."/>
            <person name="Tunlid A."/>
            <person name="Henrissat B."/>
            <person name="Grigoriev I.V."/>
            <person name="Hibbett D.S."/>
            <person name="Martin F."/>
        </authorList>
    </citation>
    <scope>NUCLEOTIDE SEQUENCE [LARGE SCALE GENOMIC DNA]</scope>
    <source>
        <strain evidence="3 4">Koide BX008</strain>
    </source>
</reference>
<dbReference type="PRINTS" id="PR00977">
    <property type="entry name" value="SCYTLDPTASE"/>
</dbReference>
<dbReference type="InterPro" id="IPR013320">
    <property type="entry name" value="ConA-like_dom_sf"/>
</dbReference>
<dbReference type="STRING" id="946122.A0A0C2WZ11"/>
<dbReference type="HOGENOM" id="CLU_066466_0_1_1"/>
<dbReference type="OrthoDB" id="2862635at2759"/>
<keyword evidence="4" id="KW-1185">Reference proteome</keyword>
<evidence type="ECO:0000256" key="2">
    <source>
        <dbReference type="SAM" id="SignalP"/>
    </source>
</evidence>
<feature type="chain" id="PRO_5002158314" evidence="2">
    <location>
        <begin position="19"/>
        <end position="254"/>
    </location>
</feature>
<dbReference type="InParanoid" id="A0A0C2WZ11"/>
<dbReference type="GO" id="GO:0070007">
    <property type="term" value="F:glutamic-type endopeptidase activity"/>
    <property type="evidence" value="ECO:0007669"/>
    <property type="project" value="InterPro"/>
</dbReference>
<accession>A0A0C2WZ11</accession>
<feature type="signal peptide" evidence="2">
    <location>
        <begin position="1"/>
        <end position="18"/>
    </location>
</feature>
<dbReference type="PANTHER" id="PTHR37536:SF1">
    <property type="entry name" value="ASPERGILLOPEPSIN, PUTAITVE (AFU_ORTHOLOGUE AFUA_7G01200)"/>
    <property type="match status" value="1"/>
</dbReference>
<name>A0A0C2WZ11_AMAMK</name>
<dbReference type="Gene3D" id="2.60.120.700">
    <property type="entry name" value="Peptidase G1"/>
    <property type="match status" value="1"/>
</dbReference>
<evidence type="ECO:0000313" key="4">
    <source>
        <dbReference type="Proteomes" id="UP000054549"/>
    </source>
</evidence>
<proteinExistence type="predicted"/>
<organism evidence="3 4">
    <name type="scientific">Amanita muscaria (strain Koide BX008)</name>
    <dbReference type="NCBI Taxonomy" id="946122"/>
    <lineage>
        <taxon>Eukaryota</taxon>
        <taxon>Fungi</taxon>
        <taxon>Dikarya</taxon>
        <taxon>Basidiomycota</taxon>
        <taxon>Agaricomycotina</taxon>
        <taxon>Agaricomycetes</taxon>
        <taxon>Agaricomycetidae</taxon>
        <taxon>Agaricales</taxon>
        <taxon>Pluteineae</taxon>
        <taxon>Amanitaceae</taxon>
        <taxon>Amanita</taxon>
    </lineage>
</organism>
<dbReference type="Proteomes" id="UP000054549">
    <property type="component" value="Unassembled WGS sequence"/>
</dbReference>
<gene>
    <name evidence="3" type="ORF">M378DRAFT_82298</name>
</gene>
<dbReference type="Pfam" id="PF01828">
    <property type="entry name" value="Peptidase_A4"/>
    <property type="match status" value="1"/>
</dbReference>
<dbReference type="CDD" id="cd13426">
    <property type="entry name" value="Peptidase_G1"/>
    <property type="match status" value="1"/>
</dbReference>
<dbReference type="InterPro" id="IPR000250">
    <property type="entry name" value="Peptidase_G1"/>
</dbReference>
<evidence type="ECO:0000313" key="3">
    <source>
        <dbReference type="EMBL" id="KIL61648.1"/>
    </source>
</evidence>
<dbReference type="PANTHER" id="PTHR37536">
    <property type="entry name" value="PUTATIVE (AFU_ORTHOLOGUE AFUA_3G02970)-RELATED"/>
    <property type="match status" value="1"/>
</dbReference>
<dbReference type="AlphaFoldDB" id="A0A0C2WZ11"/>
<evidence type="ECO:0000256" key="1">
    <source>
        <dbReference type="PIRSR" id="PIRSR600250-50"/>
    </source>
</evidence>
<dbReference type="EMBL" id="KN818281">
    <property type="protein sequence ID" value="KIL61648.1"/>
    <property type="molecule type" value="Genomic_DNA"/>
</dbReference>